<keyword evidence="3" id="KW-1185">Reference proteome</keyword>
<proteinExistence type="predicted"/>
<reference evidence="2 3" key="1">
    <citation type="submission" date="2020-08" db="EMBL/GenBank/DDBJ databases">
        <title>Sequencing the genomes of 1000 actinobacteria strains.</title>
        <authorList>
            <person name="Klenk H.-P."/>
        </authorList>
    </citation>
    <scope>NUCLEOTIDE SEQUENCE [LARGE SCALE GENOMIC DNA]</scope>
    <source>
        <strain evidence="2 3">DSM 24947</strain>
    </source>
</reference>
<organism evidence="2 3">
    <name type="scientific">Microbacterium marinum</name>
    <dbReference type="NCBI Taxonomy" id="421115"/>
    <lineage>
        <taxon>Bacteria</taxon>
        <taxon>Bacillati</taxon>
        <taxon>Actinomycetota</taxon>
        <taxon>Actinomycetes</taxon>
        <taxon>Micrococcales</taxon>
        <taxon>Microbacteriaceae</taxon>
        <taxon>Microbacterium</taxon>
    </lineage>
</organism>
<dbReference type="EC" id="2.4.1.4" evidence="2"/>
<dbReference type="GO" id="GO:0016798">
    <property type="term" value="F:hydrolase activity, acting on glycosyl bonds"/>
    <property type="evidence" value="ECO:0007669"/>
    <property type="project" value="UniProtKB-KW"/>
</dbReference>
<dbReference type="InterPro" id="IPR017853">
    <property type="entry name" value="GH"/>
</dbReference>
<dbReference type="GO" id="GO:0047669">
    <property type="term" value="F:amylosucrase activity"/>
    <property type="evidence" value="ECO:0007669"/>
    <property type="project" value="UniProtKB-EC"/>
</dbReference>
<dbReference type="RefSeq" id="WP_184219800.1">
    <property type="nucleotide sequence ID" value="NZ_JACHMD010000001.1"/>
</dbReference>
<dbReference type="InterPro" id="IPR013780">
    <property type="entry name" value="Glyco_hydro_b"/>
</dbReference>
<dbReference type="PANTHER" id="PTHR10357">
    <property type="entry name" value="ALPHA-AMYLASE FAMILY MEMBER"/>
    <property type="match status" value="1"/>
</dbReference>
<keyword evidence="2" id="KW-0328">Glycosyltransferase</keyword>
<accession>A0A7W7BSU2</accession>
<dbReference type="Proteomes" id="UP000573729">
    <property type="component" value="Unassembled WGS sequence"/>
</dbReference>
<protein>
    <submittedName>
        <fullName evidence="2">Amylosucrase</fullName>
        <ecNumber evidence="2">2.4.1.4</ecNumber>
    </submittedName>
</protein>
<name>A0A7W7BSU2_9MICO</name>
<dbReference type="Gene3D" id="1.10.1740.10">
    <property type="match status" value="1"/>
</dbReference>
<gene>
    <name evidence="2" type="ORF">BKA24_002897</name>
</gene>
<dbReference type="AlphaFoldDB" id="A0A7W7BSU2"/>
<feature type="compositionally biased region" description="Basic and acidic residues" evidence="1">
    <location>
        <begin position="339"/>
        <end position="362"/>
    </location>
</feature>
<dbReference type="Gene3D" id="2.60.40.1180">
    <property type="entry name" value="Golgi alpha-mannosidase II"/>
    <property type="match status" value="1"/>
</dbReference>
<evidence type="ECO:0000256" key="1">
    <source>
        <dbReference type="SAM" id="MobiDB-lite"/>
    </source>
</evidence>
<dbReference type="SUPFAM" id="SSF51011">
    <property type="entry name" value="Glycosyl hydrolase domain"/>
    <property type="match status" value="1"/>
</dbReference>
<dbReference type="EMBL" id="JACHMD010000001">
    <property type="protein sequence ID" value="MBB4668188.1"/>
    <property type="molecule type" value="Genomic_DNA"/>
</dbReference>
<feature type="region of interest" description="Disordered" evidence="1">
    <location>
        <begin position="337"/>
        <end position="362"/>
    </location>
</feature>
<dbReference type="Gene3D" id="3.20.20.80">
    <property type="entry name" value="Glycosidases"/>
    <property type="match status" value="2"/>
</dbReference>
<dbReference type="SUPFAM" id="SSF51445">
    <property type="entry name" value="(Trans)glycosidases"/>
    <property type="match status" value="2"/>
</dbReference>
<comment type="caution">
    <text evidence="2">The sequence shown here is derived from an EMBL/GenBank/DDBJ whole genome shotgun (WGS) entry which is preliminary data.</text>
</comment>
<sequence>MSTIGTVEDDLARVLAQTESATRPGDPARARLEVHFSDLHRAASRLFGGAADGAERLDALVEIALEAWHTRTLDLKVHGDQRAADPQRLSSRYALGAACYADRYAGNLAGLRDEIPYLRHLGVSLLHVLSPFAPGTDGRPDLTRIDPGLGSMDRLSALAADLRLAGISLAVDVTCGDDPVTFARDVSHLAGCGVEVFVISDTDAAALASAVLAIGAPGVQVLAPSQSSAPLWEALATGDAAALRRAVSWRSGATGITSIRDADAVHWAGDGDALTAFYERSGRGVAADGGLAGTTASLAGLGDDDPHAEARVALAHALALSLPGVPMLWLGDEVGQLNDDSHRDDPERRDDPRWLHRGQKPRDLYAARHDTGSAAGRVFQTITKLIAVRHTTPEFDGSCLVDFEVPAESIVAFQRPGDDGVVLVIANVGSAAASIPAVTFSGFDADAEDLVDGIRIDLAEDLELAPYEVRWLRVVPRS</sequence>
<evidence type="ECO:0000313" key="3">
    <source>
        <dbReference type="Proteomes" id="UP000573729"/>
    </source>
</evidence>
<evidence type="ECO:0000313" key="2">
    <source>
        <dbReference type="EMBL" id="MBB4668188.1"/>
    </source>
</evidence>
<keyword evidence="2" id="KW-0808">Transferase</keyword>